<keyword evidence="5" id="KW-0769">Symport</keyword>
<gene>
    <name evidence="11" type="ORF">HPB52_007385</name>
</gene>
<feature type="compositionally biased region" description="Polar residues" evidence="9">
    <location>
        <begin position="41"/>
        <end position="52"/>
    </location>
</feature>
<dbReference type="InterPro" id="IPR000175">
    <property type="entry name" value="Na/ntran_symport"/>
</dbReference>
<keyword evidence="6 10" id="KW-1133">Transmembrane helix</keyword>
<evidence type="ECO:0000256" key="2">
    <source>
        <dbReference type="ARBA" id="ARBA00006459"/>
    </source>
</evidence>
<feature type="binding site" evidence="8">
    <location>
        <position position="146"/>
    </location>
    <ligand>
        <name>Na(+)</name>
        <dbReference type="ChEBI" id="CHEBI:29101"/>
        <label>1</label>
    </ligand>
</feature>
<dbReference type="SUPFAM" id="SSF161070">
    <property type="entry name" value="SNF-like"/>
    <property type="match status" value="1"/>
</dbReference>
<protein>
    <submittedName>
        <fullName evidence="11">Uncharacterized protein</fullName>
    </submittedName>
</protein>
<feature type="compositionally biased region" description="Polar residues" evidence="9">
    <location>
        <begin position="1"/>
        <end position="10"/>
    </location>
</feature>
<feature type="region of interest" description="Disordered" evidence="9">
    <location>
        <begin position="85"/>
        <end position="129"/>
    </location>
</feature>
<keyword evidence="3" id="KW-0813">Transport</keyword>
<evidence type="ECO:0000256" key="1">
    <source>
        <dbReference type="ARBA" id="ARBA00004141"/>
    </source>
</evidence>
<evidence type="ECO:0000256" key="9">
    <source>
        <dbReference type="SAM" id="MobiDB-lite"/>
    </source>
</evidence>
<feature type="transmembrane region" description="Helical" evidence="10">
    <location>
        <begin position="165"/>
        <end position="186"/>
    </location>
</feature>
<evidence type="ECO:0000256" key="4">
    <source>
        <dbReference type="ARBA" id="ARBA00022692"/>
    </source>
</evidence>
<keyword evidence="7 10" id="KW-0472">Membrane</keyword>
<dbReference type="PANTHER" id="PTHR11616:SF240">
    <property type="entry name" value="BLOATED TUBULES, ISOFORM B-RELATED"/>
    <property type="match status" value="1"/>
</dbReference>
<comment type="similarity">
    <text evidence="2">Belongs to the sodium:neurotransmitter symporter (SNF) (TC 2.A.22) family.</text>
</comment>
<reference evidence="11" key="1">
    <citation type="journal article" date="2020" name="Cell">
        <title>Large-Scale Comparative Analyses of Tick Genomes Elucidate Their Genetic Diversity and Vector Capacities.</title>
        <authorList>
            <consortium name="Tick Genome and Microbiome Consortium (TIGMIC)"/>
            <person name="Jia N."/>
            <person name="Wang J."/>
            <person name="Shi W."/>
            <person name="Du L."/>
            <person name="Sun Y."/>
            <person name="Zhan W."/>
            <person name="Jiang J.F."/>
            <person name="Wang Q."/>
            <person name="Zhang B."/>
            <person name="Ji P."/>
            <person name="Bell-Sakyi L."/>
            <person name="Cui X.M."/>
            <person name="Yuan T.T."/>
            <person name="Jiang B.G."/>
            <person name="Yang W.F."/>
            <person name="Lam T.T."/>
            <person name="Chang Q.C."/>
            <person name="Ding S.J."/>
            <person name="Wang X.J."/>
            <person name="Zhu J.G."/>
            <person name="Ruan X.D."/>
            <person name="Zhao L."/>
            <person name="Wei J.T."/>
            <person name="Ye R.Z."/>
            <person name="Que T.C."/>
            <person name="Du C.H."/>
            <person name="Zhou Y.H."/>
            <person name="Cheng J.X."/>
            <person name="Dai P.F."/>
            <person name="Guo W.B."/>
            <person name="Han X.H."/>
            <person name="Huang E.J."/>
            <person name="Li L.F."/>
            <person name="Wei W."/>
            <person name="Gao Y.C."/>
            <person name="Liu J.Z."/>
            <person name="Shao H.Z."/>
            <person name="Wang X."/>
            <person name="Wang C.C."/>
            <person name="Yang T.C."/>
            <person name="Huo Q.B."/>
            <person name="Li W."/>
            <person name="Chen H.Y."/>
            <person name="Chen S.E."/>
            <person name="Zhou L.G."/>
            <person name="Ni X.B."/>
            <person name="Tian J.H."/>
            <person name="Sheng Y."/>
            <person name="Liu T."/>
            <person name="Pan Y.S."/>
            <person name="Xia L.Y."/>
            <person name="Li J."/>
            <person name="Zhao F."/>
            <person name="Cao W.C."/>
        </authorList>
    </citation>
    <scope>NUCLEOTIDE SEQUENCE</scope>
    <source>
        <strain evidence="11">Rsan-2018</strain>
    </source>
</reference>
<keyword evidence="12" id="KW-1185">Reference proteome</keyword>
<evidence type="ECO:0000256" key="3">
    <source>
        <dbReference type="ARBA" id="ARBA00022448"/>
    </source>
</evidence>
<dbReference type="AlphaFoldDB" id="A0A9D4QDV0"/>
<comment type="subcellular location">
    <subcellularLocation>
        <location evidence="1">Membrane</location>
        <topology evidence="1">Multi-pass membrane protein</topology>
    </subcellularLocation>
</comment>
<evidence type="ECO:0000256" key="7">
    <source>
        <dbReference type="ARBA" id="ARBA00023136"/>
    </source>
</evidence>
<accession>A0A9D4QDV0</accession>
<keyword evidence="8" id="KW-0479">Metal-binding</keyword>
<dbReference type="GO" id="GO:0015293">
    <property type="term" value="F:symporter activity"/>
    <property type="evidence" value="ECO:0007669"/>
    <property type="project" value="UniProtKB-KW"/>
</dbReference>
<evidence type="ECO:0000256" key="10">
    <source>
        <dbReference type="SAM" id="Phobius"/>
    </source>
</evidence>
<evidence type="ECO:0000256" key="5">
    <source>
        <dbReference type="ARBA" id="ARBA00022847"/>
    </source>
</evidence>
<name>A0A9D4QDV0_RHISA</name>
<keyword evidence="8" id="KW-0915">Sodium</keyword>
<organism evidence="11 12">
    <name type="scientific">Rhipicephalus sanguineus</name>
    <name type="common">Brown dog tick</name>
    <name type="synonym">Ixodes sanguineus</name>
    <dbReference type="NCBI Taxonomy" id="34632"/>
    <lineage>
        <taxon>Eukaryota</taxon>
        <taxon>Metazoa</taxon>
        <taxon>Ecdysozoa</taxon>
        <taxon>Arthropoda</taxon>
        <taxon>Chelicerata</taxon>
        <taxon>Arachnida</taxon>
        <taxon>Acari</taxon>
        <taxon>Parasitiformes</taxon>
        <taxon>Ixodida</taxon>
        <taxon>Ixodoidea</taxon>
        <taxon>Ixodidae</taxon>
        <taxon>Rhipicephalinae</taxon>
        <taxon>Rhipicephalus</taxon>
        <taxon>Rhipicephalus</taxon>
    </lineage>
</organism>
<dbReference type="PANTHER" id="PTHR11616">
    <property type="entry name" value="SODIUM/CHLORIDE DEPENDENT TRANSPORTER"/>
    <property type="match status" value="1"/>
</dbReference>
<evidence type="ECO:0000313" key="11">
    <source>
        <dbReference type="EMBL" id="KAH7975997.1"/>
    </source>
</evidence>
<sequence length="219" mass="23178">MTGKAMQSPQKGHGPPESSKRSRSSGNQSSPAVTKGDAPATSPTLADQSSPQARREGERSTHHEPAMLINVRSVWADEAAAGAAAGGTSLGDEVGAPRSSAIQQEAPSSDSWRPPHMISQTAASHKTSTDSRFHCSRRDTFLVSLGFCLGVSGFWRFPALMAEHGASFLLACVVIYAVMAQPVFYLELAMGQFVGSGVTRLNKCFPLLNGKCHQGNSYA</sequence>
<dbReference type="EMBL" id="JABSTV010001246">
    <property type="protein sequence ID" value="KAH7975997.1"/>
    <property type="molecule type" value="Genomic_DNA"/>
</dbReference>
<evidence type="ECO:0000313" key="12">
    <source>
        <dbReference type="Proteomes" id="UP000821837"/>
    </source>
</evidence>
<evidence type="ECO:0000256" key="8">
    <source>
        <dbReference type="PIRSR" id="PIRSR600175-1"/>
    </source>
</evidence>
<dbReference type="GO" id="GO:0046872">
    <property type="term" value="F:metal ion binding"/>
    <property type="evidence" value="ECO:0007669"/>
    <property type="project" value="UniProtKB-KW"/>
</dbReference>
<dbReference type="Pfam" id="PF00209">
    <property type="entry name" value="SNF"/>
    <property type="match status" value="1"/>
</dbReference>
<feature type="compositionally biased region" description="Polar residues" evidence="9">
    <location>
        <begin position="100"/>
        <end position="111"/>
    </location>
</feature>
<dbReference type="PROSITE" id="PS50267">
    <property type="entry name" value="NA_NEUROTRAN_SYMP_3"/>
    <property type="match status" value="1"/>
</dbReference>
<dbReference type="InterPro" id="IPR037272">
    <property type="entry name" value="SNS_sf"/>
</dbReference>
<keyword evidence="4 10" id="KW-0812">Transmembrane</keyword>
<comment type="caution">
    <text evidence="11">The sequence shown here is derived from an EMBL/GenBank/DDBJ whole genome shotgun (WGS) entry which is preliminary data.</text>
</comment>
<feature type="compositionally biased region" description="Basic and acidic residues" evidence="9">
    <location>
        <begin position="53"/>
        <end position="65"/>
    </location>
</feature>
<dbReference type="Proteomes" id="UP000821837">
    <property type="component" value="Chromosome 10"/>
</dbReference>
<reference evidence="11" key="2">
    <citation type="submission" date="2021-09" db="EMBL/GenBank/DDBJ databases">
        <authorList>
            <person name="Jia N."/>
            <person name="Wang J."/>
            <person name="Shi W."/>
            <person name="Du L."/>
            <person name="Sun Y."/>
            <person name="Zhan W."/>
            <person name="Jiang J."/>
            <person name="Wang Q."/>
            <person name="Zhang B."/>
            <person name="Ji P."/>
            <person name="Sakyi L.B."/>
            <person name="Cui X."/>
            <person name="Yuan T."/>
            <person name="Jiang B."/>
            <person name="Yang W."/>
            <person name="Lam T.T.-Y."/>
            <person name="Chang Q."/>
            <person name="Ding S."/>
            <person name="Wang X."/>
            <person name="Zhu J."/>
            <person name="Ruan X."/>
            <person name="Zhao L."/>
            <person name="Wei J."/>
            <person name="Que T."/>
            <person name="Du C."/>
            <person name="Cheng J."/>
            <person name="Dai P."/>
            <person name="Han X."/>
            <person name="Huang E."/>
            <person name="Gao Y."/>
            <person name="Liu J."/>
            <person name="Shao H."/>
            <person name="Ye R."/>
            <person name="Li L."/>
            <person name="Wei W."/>
            <person name="Wang X."/>
            <person name="Wang C."/>
            <person name="Huo Q."/>
            <person name="Li W."/>
            <person name="Guo W."/>
            <person name="Chen H."/>
            <person name="Chen S."/>
            <person name="Zhou L."/>
            <person name="Zhou L."/>
            <person name="Ni X."/>
            <person name="Tian J."/>
            <person name="Zhou Y."/>
            <person name="Sheng Y."/>
            <person name="Liu T."/>
            <person name="Pan Y."/>
            <person name="Xia L."/>
            <person name="Li J."/>
            <person name="Zhao F."/>
            <person name="Cao W."/>
        </authorList>
    </citation>
    <scope>NUCLEOTIDE SEQUENCE</scope>
    <source>
        <strain evidence="11">Rsan-2018</strain>
        <tissue evidence="11">Larvae</tissue>
    </source>
</reference>
<evidence type="ECO:0000256" key="6">
    <source>
        <dbReference type="ARBA" id="ARBA00022989"/>
    </source>
</evidence>
<dbReference type="GO" id="GO:0035725">
    <property type="term" value="P:sodium ion transmembrane transport"/>
    <property type="evidence" value="ECO:0007669"/>
    <property type="project" value="TreeGrafter"/>
</dbReference>
<proteinExistence type="inferred from homology"/>
<dbReference type="GO" id="GO:0005886">
    <property type="term" value="C:plasma membrane"/>
    <property type="evidence" value="ECO:0007669"/>
    <property type="project" value="TreeGrafter"/>
</dbReference>
<feature type="transmembrane region" description="Helical" evidence="10">
    <location>
        <begin position="141"/>
        <end position="159"/>
    </location>
</feature>
<feature type="region of interest" description="Disordered" evidence="9">
    <location>
        <begin position="1"/>
        <end position="66"/>
    </location>
</feature>